<evidence type="ECO:0000256" key="7">
    <source>
        <dbReference type="ARBA" id="ARBA00022840"/>
    </source>
</evidence>
<dbReference type="InterPro" id="IPR000719">
    <property type="entry name" value="Prot_kinase_dom"/>
</dbReference>
<feature type="non-terminal residue" evidence="13">
    <location>
        <position position="1"/>
    </location>
</feature>
<evidence type="ECO:0000256" key="5">
    <source>
        <dbReference type="ARBA" id="ARBA00022741"/>
    </source>
</evidence>
<gene>
    <name evidence="13" type="ORF">EJB05_40271</name>
</gene>
<dbReference type="OrthoDB" id="4062651at2759"/>
<evidence type="ECO:0000259" key="12">
    <source>
        <dbReference type="PROSITE" id="PS51671"/>
    </source>
</evidence>
<dbReference type="InterPro" id="IPR008271">
    <property type="entry name" value="Ser/Thr_kinase_AS"/>
</dbReference>
<evidence type="ECO:0000256" key="9">
    <source>
        <dbReference type="ARBA" id="ARBA00048679"/>
    </source>
</evidence>
<feature type="domain" description="ACT" evidence="12">
    <location>
        <begin position="183"/>
        <end position="259"/>
    </location>
</feature>
<dbReference type="InterPro" id="IPR001245">
    <property type="entry name" value="Ser-Thr/Tyr_kinase_cat_dom"/>
</dbReference>
<dbReference type="Gene3D" id="3.30.200.20">
    <property type="entry name" value="Phosphorylase Kinase, domain 1"/>
    <property type="match status" value="1"/>
</dbReference>
<name>A0A5J9TZD9_9POAL</name>
<dbReference type="InterPro" id="IPR002912">
    <property type="entry name" value="ACT_dom"/>
</dbReference>
<dbReference type="InterPro" id="IPR011009">
    <property type="entry name" value="Kinase-like_dom_sf"/>
</dbReference>
<dbReference type="EC" id="2.7.11.1" evidence="2"/>
<dbReference type="Pfam" id="PF07714">
    <property type="entry name" value="PK_Tyr_Ser-Thr"/>
    <property type="match status" value="2"/>
</dbReference>
<evidence type="ECO:0000256" key="3">
    <source>
        <dbReference type="ARBA" id="ARBA00022527"/>
    </source>
</evidence>
<feature type="region of interest" description="Disordered" evidence="10">
    <location>
        <begin position="515"/>
        <end position="537"/>
    </location>
</feature>
<dbReference type="PANTHER" id="PTHR44329:SF79">
    <property type="entry name" value="OS04G0686650 PROTEIN"/>
    <property type="match status" value="1"/>
</dbReference>
<sequence length="537" mass="60161">MEDDDHEEGVGESSWPPGAAAAARGGSGGGGGFTDIRQQIYDRLVELGNEEAISDPNFREKLDRHFERLPASYSIDLTVDKAEDVLLHRRILDESADPDKRPIFHARFLMYVQVTADSEDRPQGSPPMENGGGSLTSALRDSGRGFEPYERMMEDLSLERRKGVDDCEASSARRDAKIVPVHEVIFSTIDKQKLLSQLSALLSELGLNIREAHVFSTIDGFCLDVFVVDGWKTEETEELLRSLKETANRNHASLSNPTNSVASQRVLDLQQKIGDSDIDRSQLQTKEKIASGSSGDLYRGTYLGVEVAIKFLRTEHVNDSSKVEFLQEIMILRSVRHENVVQFYGACTKQRKYLIVTEYMPGGNLYDFLHKQNNTLELPMILRMGIGISKGMDYLHQNNIIHRDLKSANVLIGSDQVVKIADFGVSRHPAQEGEMTAETGTYRWMAPEIPYEKLTPLQAALGVRQGMRLEIPSGVHPRLSKLIRQCWDANPHLRPAFSEITVELEDILRHVQVDQPSMASKGASRHSKAKIQKKSPR</sequence>
<keyword evidence="7" id="KW-0067">ATP-binding</keyword>
<dbReference type="Gramene" id="TVU16696">
    <property type="protein sequence ID" value="TVU16696"/>
    <property type="gene ID" value="EJB05_40271"/>
</dbReference>
<keyword evidence="14" id="KW-1185">Reference proteome</keyword>
<dbReference type="InterPro" id="IPR045865">
    <property type="entry name" value="ACT-like_dom_sf"/>
</dbReference>
<comment type="catalytic activity">
    <reaction evidence="8">
        <text>L-threonyl-[protein] + ATP = O-phospho-L-threonyl-[protein] + ADP + H(+)</text>
        <dbReference type="Rhea" id="RHEA:46608"/>
        <dbReference type="Rhea" id="RHEA-COMP:11060"/>
        <dbReference type="Rhea" id="RHEA-COMP:11605"/>
        <dbReference type="ChEBI" id="CHEBI:15378"/>
        <dbReference type="ChEBI" id="CHEBI:30013"/>
        <dbReference type="ChEBI" id="CHEBI:30616"/>
        <dbReference type="ChEBI" id="CHEBI:61977"/>
        <dbReference type="ChEBI" id="CHEBI:456216"/>
        <dbReference type="EC" id="2.7.11.1"/>
    </reaction>
</comment>
<dbReference type="Gene3D" id="1.10.510.10">
    <property type="entry name" value="Transferase(Phosphotransferase) domain 1"/>
    <property type="match status" value="2"/>
</dbReference>
<comment type="catalytic activity">
    <reaction evidence="9">
        <text>L-seryl-[protein] + ATP = O-phospho-L-seryl-[protein] + ADP + H(+)</text>
        <dbReference type="Rhea" id="RHEA:17989"/>
        <dbReference type="Rhea" id="RHEA-COMP:9863"/>
        <dbReference type="Rhea" id="RHEA-COMP:11604"/>
        <dbReference type="ChEBI" id="CHEBI:15378"/>
        <dbReference type="ChEBI" id="CHEBI:29999"/>
        <dbReference type="ChEBI" id="CHEBI:30616"/>
        <dbReference type="ChEBI" id="CHEBI:83421"/>
        <dbReference type="ChEBI" id="CHEBI:456216"/>
        <dbReference type="EC" id="2.7.11.1"/>
    </reaction>
</comment>
<feature type="compositionally biased region" description="Basic residues" evidence="10">
    <location>
        <begin position="523"/>
        <end position="537"/>
    </location>
</feature>
<evidence type="ECO:0000256" key="6">
    <source>
        <dbReference type="ARBA" id="ARBA00022777"/>
    </source>
</evidence>
<dbReference type="SMART" id="SM00220">
    <property type="entry name" value="S_TKc"/>
    <property type="match status" value="1"/>
</dbReference>
<dbReference type="AlphaFoldDB" id="A0A5J9TZD9"/>
<evidence type="ECO:0000256" key="4">
    <source>
        <dbReference type="ARBA" id="ARBA00022679"/>
    </source>
</evidence>
<evidence type="ECO:0000313" key="13">
    <source>
        <dbReference type="EMBL" id="TVU16696.1"/>
    </source>
</evidence>
<dbReference type="PROSITE" id="PS00108">
    <property type="entry name" value="PROTEIN_KINASE_ST"/>
    <property type="match status" value="1"/>
</dbReference>
<dbReference type="GO" id="GO:0005524">
    <property type="term" value="F:ATP binding"/>
    <property type="evidence" value="ECO:0007669"/>
    <property type="project" value="UniProtKB-KW"/>
</dbReference>
<evidence type="ECO:0000256" key="1">
    <source>
        <dbReference type="ARBA" id="ARBA00010507"/>
    </source>
</evidence>
<feature type="domain" description="Protein kinase" evidence="11">
    <location>
        <begin position="283"/>
        <end position="537"/>
    </location>
</feature>
<dbReference type="PROSITE" id="PS51671">
    <property type="entry name" value="ACT"/>
    <property type="match status" value="1"/>
</dbReference>
<evidence type="ECO:0000256" key="8">
    <source>
        <dbReference type="ARBA" id="ARBA00047899"/>
    </source>
</evidence>
<dbReference type="PRINTS" id="PR00109">
    <property type="entry name" value="TYRKINASE"/>
</dbReference>
<evidence type="ECO:0000313" key="14">
    <source>
        <dbReference type="Proteomes" id="UP000324897"/>
    </source>
</evidence>
<reference evidence="13 14" key="1">
    <citation type="journal article" date="2019" name="Sci. Rep.">
        <title>A high-quality genome of Eragrostis curvula grass provides insights into Poaceae evolution and supports new strategies to enhance forage quality.</title>
        <authorList>
            <person name="Carballo J."/>
            <person name="Santos B.A.C.M."/>
            <person name="Zappacosta D."/>
            <person name="Garbus I."/>
            <person name="Selva J.P."/>
            <person name="Gallo C.A."/>
            <person name="Diaz A."/>
            <person name="Albertini E."/>
            <person name="Caccamo M."/>
            <person name="Echenique V."/>
        </authorList>
    </citation>
    <scope>NUCLEOTIDE SEQUENCE [LARGE SCALE GENOMIC DNA]</scope>
    <source>
        <strain evidence="14">cv. Victoria</strain>
        <tissue evidence="13">Leaf</tissue>
    </source>
</reference>
<feature type="region of interest" description="Disordered" evidence="10">
    <location>
        <begin position="118"/>
        <end position="140"/>
    </location>
</feature>
<accession>A0A5J9TZD9</accession>
<evidence type="ECO:0000259" key="11">
    <source>
        <dbReference type="PROSITE" id="PS50011"/>
    </source>
</evidence>
<protein>
    <recommendedName>
        <fullName evidence="2">non-specific serine/threonine protein kinase</fullName>
        <ecNumber evidence="2">2.7.11.1</ecNumber>
    </recommendedName>
</protein>
<dbReference type="PROSITE" id="PS50011">
    <property type="entry name" value="PROTEIN_KINASE_DOM"/>
    <property type="match status" value="1"/>
</dbReference>
<comment type="similarity">
    <text evidence="1">Belongs to the protein kinase superfamily. TKL Ser/Thr protein kinase family. RAF subfamily.</text>
</comment>
<keyword evidence="3" id="KW-0723">Serine/threonine-protein kinase</keyword>
<dbReference type="EMBL" id="RWGY01000031">
    <property type="protein sequence ID" value="TVU16696.1"/>
    <property type="molecule type" value="Genomic_DNA"/>
</dbReference>
<dbReference type="FunFam" id="3.30.200.20:FF:000060">
    <property type="entry name" value="Serine/threonine-protein kinase isoform 1"/>
    <property type="match status" value="1"/>
</dbReference>
<evidence type="ECO:0000256" key="10">
    <source>
        <dbReference type="SAM" id="MobiDB-lite"/>
    </source>
</evidence>
<dbReference type="GO" id="GO:0004674">
    <property type="term" value="F:protein serine/threonine kinase activity"/>
    <property type="evidence" value="ECO:0007669"/>
    <property type="project" value="UniProtKB-KW"/>
</dbReference>
<organism evidence="13 14">
    <name type="scientific">Eragrostis curvula</name>
    <name type="common">weeping love grass</name>
    <dbReference type="NCBI Taxonomy" id="38414"/>
    <lineage>
        <taxon>Eukaryota</taxon>
        <taxon>Viridiplantae</taxon>
        <taxon>Streptophyta</taxon>
        <taxon>Embryophyta</taxon>
        <taxon>Tracheophyta</taxon>
        <taxon>Spermatophyta</taxon>
        <taxon>Magnoliopsida</taxon>
        <taxon>Liliopsida</taxon>
        <taxon>Poales</taxon>
        <taxon>Poaceae</taxon>
        <taxon>PACMAD clade</taxon>
        <taxon>Chloridoideae</taxon>
        <taxon>Eragrostideae</taxon>
        <taxon>Eragrostidinae</taxon>
        <taxon>Eragrostis</taxon>
    </lineage>
</organism>
<feature type="region of interest" description="Disordered" evidence="10">
    <location>
        <begin position="1"/>
        <end position="35"/>
    </location>
</feature>
<dbReference type="SUPFAM" id="SSF55021">
    <property type="entry name" value="ACT-like"/>
    <property type="match status" value="1"/>
</dbReference>
<dbReference type="PANTHER" id="PTHR44329">
    <property type="entry name" value="SERINE/THREONINE-PROTEIN KINASE TNNI3K-RELATED"/>
    <property type="match status" value="1"/>
</dbReference>
<dbReference type="CDD" id="cd13999">
    <property type="entry name" value="STKc_MAP3K-like"/>
    <property type="match status" value="1"/>
</dbReference>
<evidence type="ECO:0000256" key="2">
    <source>
        <dbReference type="ARBA" id="ARBA00012513"/>
    </source>
</evidence>
<keyword evidence="5" id="KW-0547">Nucleotide-binding</keyword>
<keyword evidence="6" id="KW-0418">Kinase</keyword>
<dbReference type="SUPFAM" id="SSF56112">
    <property type="entry name" value="Protein kinase-like (PK-like)"/>
    <property type="match status" value="1"/>
</dbReference>
<keyword evidence="4" id="KW-0808">Transferase</keyword>
<proteinExistence type="inferred from homology"/>
<dbReference type="Proteomes" id="UP000324897">
    <property type="component" value="Unassembled WGS sequence"/>
</dbReference>
<comment type="caution">
    <text evidence="13">The sequence shown here is derived from an EMBL/GenBank/DDBJ whole genome shotgun (WGS) entry which is preliminary data.</text>
</comment>
<dbReference type="InterPro" id="IPR051681">
    <property type="entry name" value="Ser/Thr_Kinases-Pseudokinases"/>
</dbReference>